<dbReference type="EMBL" id="JAGGMR010000001">
    <property type="protein sequence ID" value="MBP2193609.1"/>
    <property type="molecule type" value="Genomic_DNA"/>
</dbReference>
<proteinExistence type="predicted"/>
<gene>
    <name evidence="1" type="ORF">BJ987_006510</name>
</gene>
<name>A0ABS4QPH3_9NOCA</name>
<reference evidence="1 2" key="1">
    <citation type="submission" date="2021-03" db="EMBL/GenBank/DDBJ databases">
        <title>Sequencing the genomes of 1000 actinobacteria strains.</title>
        <authorList>
            <person name="Klenk H.-P."/>
        </authorList>
    </citation>
    <scope>NUCLEOTIDE SEQUENCE [LARGE SCALE GENOMIC DNA]</scope>
    <source>
        <strain evidence="1 2">DSM 45516</strain>
    </source>
</reference>
<dbReference type="Proteomes" id="UP001519325">
    <property type="component" value="Unassembled WGS sequence"/>
</dbReference>
<evidence type="ECO:0000313" key="2">
    <source>
        <dbReference type="Proteomes" id="UP001519325"/>
    </source>
</evidence>
<dbReference type="RefSeq" id="WP_209896837.1">
    <property type="nucleotide sequence ID" value="NZ_JAGGMR010000001.1"/>
</dbReference>
<evidence type="ECO:0000313" key="1">
    <source>
        <dbReference type="EMBL" id="MBP2193609.1"/>
    </source>
</evidence>
<keyword evidence="2" id="KW-1185">Reference proteome</keyword>
<comment type="caution">
    <text evidence="1">The sequence shown here is derived from an EMBL/GenBank/DDBJ whole genome shotgun (WGS) entry which is preliminary data.</text>
</comment>
<accession>A0ABS4QPH3</accession>
<organism evidence="1 2">
    <name type="scientific">Nocardia goodfellowii</name>
    <dbReference type="NCBI Taxonomy" id="882446"/>
    <lineage>
        <taxon>Bacteria</taxon>
        <taxon>Bacillati</taxon>
        <taxon>Actinomycetota</taxon>
        <taxon>Actinomycetes</taxon>
        <taxon>Mycobacteriales</taxon>
        <taxon>Nocardiaceae</taxon>
        <taxon>Nocardia</taxon>
    </lineage>
</organism>
<sequence>MRFSEAFEIELGQDDDWYDVHLTVDTKLFIDPLLLELGGPGWTEGHEELLHHFKECYRLVAKAASPKSTSAQAARRMLTFPEPPEFGLGYTTAGTAGSGSSAGVANAMVDGIAVAIAAGLRQPEHIEEVGMFTEGIGADRISDAVCNVLKGRFIEYTQDVAKRHNVPLSKHRVRNAKVFVEQGRWQDLTVELPTHPETGKPVILVPERLLNELPVLNATDWFNSELNSDLRLQLNMQLGDKVRKADVIALAKKHPERVREWARQQTSRTDVRGYDFSDDPLGVVVWDKEPARFAEENPITGLKHPANQAELSALVSAVIDQFRHFVENQRGWSLLHNENGKEKREEAAQLVFLGLAQRYLRMFDVEIDREVELGRGPVDFKVSSGTRMRLLIEVKKAHNGKFWNGLESQLPSYMDSDGAGEGWYVAIRYRDSPASQKRMAELPARVEELRSQLDKKIHYATIDARPKESASRIATE</sequence>
<protein>
    <submittedName>
        <fullName evidence="1">Uncharacterized protein</fullName>
    </submittedName>
</protein>